<dbReference type="RefSeq" id="WP_004965159.1">
    <property type="nucleotide sequence ID" value="NZ_AOLR01000027.1"/>
</dbReference>
<keyword evidence="3" id="KW-1185">Reference proteome</keyword>
<dbReference type="KEGG" id="hsin:KDQ40_16080"/>
<geneLocation type="plasmid" evidence="2 4">
    <name>pHsi117</name>
</geneLocation>
<organism evidence="1 3">
    <name type="scientific">Haloarcula marismortui ATCC 33800</name>
    <dbReference type="NCBI Taxonomy" id="662476"/>
    <lineage>
        <taxon>Archaea</taxon>
        <taxon>Methanobacteriati</taxon>
        <taxon>Methanobacteriota</taxon>
        <taxon>Stenosarchaea group</taxon>
        <taxon>Halobacteria</taxon>
        <taxon>Halobacteriales</taxon>
        <taxon>Haloarculaceae</taxon>
        <taxon>Haloarcula</taxon>
    </lineage>
</organism>
<protein>
    <submittedName>
        <fullName evidence="1">Uncharacterized protein</fullName>
    </submittedName>
</protein>
<dbReference type="Proteomes" id="UP000011659">
    <property type="component" value="Unassembled WGS sequence"/>
</dbReference>
<reference evidence="2" key="2">
    <citation type="submission" date="2021-04" db="EMBL/GenBank/DDBJ databases">
        <title>Complete Genome sequence and Methylome Analysis of the Haloarchaeon Haloarcula sinaiiensis.</title>
        <authorList>
            <person name="Fomenkov A."/>
            <person name="DasSarma P."/>
            <person name="DasSarma S."/>
            <person name="Roberts R.J."/>
        </authorList>
    </citation>
    <scope>NUCLEOTIDE SEQUENCE</scope>
    <source>
        <strain evidence="2">ATCC 33800</strain>
        <plasmid evidence="2">pHsi117</plasmid>
    </source>
</reference>
<name>M0JSE1_9EURY</name>
<evidence type="ECO:0000313" key="1">
    <source>
        <dbReference type="EMBL" id="EMA11298.1"/>
    </source>
</evidence>
<reference evidence="1 3" key="1">
    <citation type="journal article" date="2014" name="PLoS Genet.">
        <title>Phylogenetically driven sequencing of extremely halophilic archaea reveals strategies for static and dynamic osmo-response.</title>
        <authorList>
            <person name="Becker E.A."/>
            <person name="Seitzer P.M."/>
            <person name="Tritt A."/>
            <person name="Larsen D."/>
            <person name="Krusor M."/>
            <person name="Yao A.I."/>
            <person name="Wu D."/>
            <person name="Madern D."/>
            <person name="Eisen J.A."/>
            <person name="Darling A.E."/>
            <person name="Facciotti M.T."/>
        </authorList>
    </citation>
    <scope>NUCLEOTIDE SEQUENCE [LARGE SCALE GENOMIC DNA]</scope>
    <source>
        <strain evidence="1 3">ATCC 33800</strain>
    </source>
</reference>
<dbReference type="Proteomes" id="UP000682967">
    <property type="component" value="Plasmid pHsi117"/>
</dbReference>
<keyword evidence="2" id="KW-0614">Plasmid</keyword>
<dbReference type="EMBL" id="AOLR01000027">
    <property type="protein sequence ID" value="EMA11298.1"/>
    <property type="molecule type" value="Genomic_DNA"/>
</dbReference>
<evidence type="ECO:0000313" key="2">
    <source>
        <dbReference type="EMBL" id="QUJ73834.1"/>
    </source>
</evidence>
<dbReference type="AlphaFoldDB" id="M0JSE1"/>
<dbReference type="GeneID" id="64824506"/>
<sequence>MESSEKDENILSLSMVRVLEMLVHVVQPCRVDESVTIKFEMMFPPIFVPRLIGYIETTERSVLGVCS</sequence>
<dbReference type="EMBL" id="CP073367">
    <property type="protein sequence ID" value="QUJ73834.1"/>
    <property type="molecule type" value="Genomic_DNA"/>
</dbReference>
<gene>
    <name evidence="1" type="ORF">C436_15925</name>
    <name evidence="2" type="ORF">KDQ40_16080</name>
</gene>
<proteinExistence type="predicted"/>
<evidence type="ECO:0000313" key="4">
    <source>
        <dbReference type="Proteomes" id="UP000682967"/>
    </source>
</evidence>
<evidence type="ECO:0000313" key="3">
    <source>
        <dbReference type="Proteomes" id="UP000011659"/>
    </source>
</evidence>
<accession>M0JSE1</accession>